<gene>
    <name evidence="1" type="ORF">B7R22_01095</name>
</gene>
<protein>
    <recommendedName>
        <fullName evidence="3">DUF222 domain-containing protein</fullName>
    </recommendedName>
</protein>
<evidence type="ECO:0000313" key="1">
    <source>
        <dbReference type="EMBL" id="RFA17110.1"/>
    </source>
</evidence>
<accession>A0A3E0W524</accession>
<proteinExistence type="predicted"/>
<organism evidence="1 2">
    <name type="scientific">Subtercola boreus</name>
    <dbReference type="NCBI Taxonomy" id="120213"/>
    <lineage>
        <taxon>Bacteria</taxon>
        <taxon>Bacillati</taxon>
        <taxon>Actinomycetota</taxon>
        <taxon>Actinomycetes</taxon>
        <taxon>Micrococcales</taxon>
        <taxon>Microbacteriaceae</taxon>
        <taxon>Subtercola</taxon>
    </lineage>
</organism>
<dbReference type="AlphaFoldDB" id="A0A3E0W524"/>
<feature type="non-terminal residue" evidence="1">
    <location>
        <position position="158"/>
    </location>
</feature>
<evidence type="ECO:0000313" key="2">
    <source>
        <dbReference type="Proteomes" id="UP000256541"/>
    </source>
</evidence>
<reference evidence="1 2" key="1">
    <citation type="submission" date="2017-04" db="EMBL/GenBank/DDBJ databases">
        <title>Comparative genome analysis of Subtercola boreus.</title>
        <authorList>
            <person name="Cho Y.-J."/>
            <person name="Cho A."/>
            <person name="Kim O.-S."/>
            <person name="Lee J.-I."/>
        </authorList>
    </citation>
    <scope>NUCLEOTIDE SEQUENCE [LARGE SCALE GENOMIC DNA]</scope>
    <source>
        <strain evidence="1 2">P27479</strain>
    </source>
</reference>
<dbReference type="RefSeq" id="WP_116409988.1">
    <property type="nucleotide sequence ID" value="NZ_NBXB01000005.1"/>
</dbReference>
<dbReference type="EMBL" id="NBXB01000005">
    <property type="protein sequence ID" value="RFA17110.1"/>
    <property type="molecule type" value="Genomic_DNA"/>
</dbReference>
<evidence type="ECO:0008006" key="3">
    <source>
        <dbReference type="Google" id="ProtNLM"/>
    </source>
</evidence>
<sequence>MNQPASTFDIASVMEWVLDARQRFDALLAGGGGAVAPCGLADGDVMVATAEVESLGRIVDGLRVRMAGEVAALSAVEHGDDALAKAQGFRSVQLFLETVTQASKRTVQDRLRLATRTHMTMSVVGLPNPPQFPRVAEALARGDIGVDVAEMITRRLTD</sequence>
<name>A0A3E0W524_9MICO</name>
<dbReference type="Proteomes" id="UP000256541">
    <property type="component" value="Unassembled WGS sequence"/>
</dbReference>
<dbReference type="OrthoDB" id="9941238at2"/>
<comment type="caution">
    <text evidence="1">The sequence shown here is derived from an EMBL/GenBank/DDBJ whole genome shotgun (WGS) entry which is preliminary data.</text>
</comment>